<organism evidence="4 5">
    <name type="scientific">Murinocardiopsis flavida</name>
    <dbReference type="NCBI Taxonomy" id="645275"/>
    <lineage>
        <taxon>Bacteria</taxon>
        <taxon>Bacillati</taxon>
        <taxon>Actinomycetota</taxon>
        <taxon>Actinomycetes</taxon>
        <taxon>Streptosporangiales</taxon>
        <taxon>Nocardiopsidaceae</taxon>
        <taxon>Murinocardiopsis</taxon>
    </lineage>
</organism>
<dbReference type="NCBIfam" id="NF033634">
    <property type="entry name" value="SLATT_1"/>
    <property type="match status" value="1"/>
</dbReference>
<feature type="transmembrane region" description="Helical" evidence="1">
    <location>
        <begin position="36"/>
        <end position="55"/>
    </location>
</feature>
<feature type="transmembrane region" description="Helical" evidence="1">
    <location>
        <begin position="193"/>
        <end position="212"/>
    </location>
</feature>
<evidence type="ECO:0000259" key="3">
    <source>
        <dbReference type="Pfam" id="PF18184"/>
    </source>
</evidence>
<keyword evidence="1" id="KW-0812">Transmembrane</keyword>
<evidence type="ECO:0000313" key="4">
    <source>
        <dbReference type="EMBL" id="PSK82115.1"/>
    </source>
</evidence>
<dbReference type="Proteomes" id="UP000240542">
    <property type="component" value="Unassembled WGS sequence"/>
</dbReference>
<accession>A0A2P8CB00</accession>
<comment type="caution">
    <text evidence="4">The sequence shown here is derived from an EMBL/GenBank/DDBJ whole genome shotgun (WGS) entry which is preliminary data.</text>
</comment>
<gene>
    <name evidence="4" type="ORF">CLV63_1449</name>
</gene>
<reference evidence="4 5" key="1">
    <citation type="submission" date="2018-03" db="EMBL/GenBank/DDBJ databases">
        <title>Genomic Encyclopedia of Archaeal and Bacterial Type Strains, Phase II (KMG-II): from individual species to whole genera.</title>
        <authorList>
            <person name="Goeker M."/>
        </authorList>
    </citation>
    <scope>NUCLEOTIDE SEQUENCE [LARGE SCALE GENOMIC DNA]</scope>
    <source>
        <strain evidence="4 5">DSM 45312</strain>
    </source>
</reference>
<feature type="transmembrane region" description="Helical" evidence="1">
    <location>
        <begin position="61"/>
        <end position="80"/>
    </location>
</feature>
<keyword evidence="1" id="KW-0472">Membrane</keyword>
<dbReference type="Pfam" id="PF18181">
    <property type="entry name" value="SLATT_1"/>
    <property type="match status" value="1"/>
</dbReference>
<evidence type="ECO:0000259" key="2">
    <source>
        <dbReference type="Pfam" id="PF18181"/>
    </source>
</evidence>
<proteinExistence type="predicted"/>
<keyword evidence="1" id="KW-1133">Transmembrane helix</keyword>
<sequence>MLIPPVLRDENLPALFRASDHASSDNQRKFVLRTGVYLGLLVVAAFGSAVDVSVLNGSVNAGGALSAAAFLCALSLGWSATTRRMENQWHQFRACAESVKTLAWRYSIAADPFPSRMSTVDADALFGQRLRDLIDGLRGADLPPLDGSAQITPQMRTLRASPLNRRIESYAQGRLDQQLAWYTLKARTNRRRATQWSIAASVAATLGAFAGVGRALTIIDFDWLGILAVLSASLTAWTQTRQHQALSSNYSITVHELGLIRDRVPRKPNEQVWAHFTADAELAISREHTTWLARRT</sequence>
<dbReference type="InterPro" id="IPR041116">
    <property type="entry name" value="SLATT_3"/>
</dbReference>
<feature type="domain" description="SMODS and SLOG-associating 2TM effector" evidence="2">
    <location>
        <begin position="170"/>
        <end position="291"/>
    </location>
</feature>
<evidence type="ECO:0000256" key="1">
    <source>
        <dbReference type="SAM" id="Phobius"/>
    </source>
</evidence>
<evidence type="ECO:0000313" key="5">
    <source>
        <dbReference type="Proteomes" id="UP000240542"/>
    </source>
</evidence>
<dbReference type="InterPro" id="IPR040884">
    <property type="entry name" value="SLATT_1"/>
</dbReference>
<dbReference type="Pfam" id="PF18184">
    <property type="entry name" value="SLATT_3"/>
    <property type="match status" value="1"/>
</dbReference>
<protein>
    <submittedName>
        <fullName evidence="4">Uncharacterized protein DUF4231</fullName>
    </submittedName>
</protein>
<dbReference type="EMBL" id="PYGA01000044">
    <property type="protein sequence ID" value="PSK82115.1"/>
    <property type="molecule type" value="Genomic_DNA"/>
</dbReference>
<dbReference type="OrthoDB" id="9806639at2"/>
<keyword evidence="5" id="KW-1185">Reference proteome</keyword>
<dbReference type="AlphaFoldDB" id="A0A2P8CB00"/>
<name>A0A2P8CB00_9ACTN</name>
<dbReference type="NCBIfam" id="NF033610">
    <property type="entry name" value="SLATT_3"/>
    <property type="match status" value="1"/>
</dbReference>
<feature type="domain" description="SMODS and SLOG-associating 2TM effector" evidence="3">
    <location>
        <begin position="13"/>
        <end position="166"/>
    </location>
</feature>